<dbReference type="InterPro" id="IPR027417">
    <property type="entry name" value="P-loop_NTPase"/>
</dbReference>
<dbReference type="GO" id="GO:0006310">
    <property type="term" value="P:DNA recombination"/>
    <property type="evidence" value="ECO:0007669"/>
    <property type="project" value="TreeGrafter"/>
</dbReference>
<evidence type="ECO:0000256" key="6">
    <source>
        <dbReference type="ARBA" id="ARBA00022806"/>
    </source>
</evidence>
<dbReference type="PROSITE" id="PS51192">
    <property type="entry name" value="HELICASE_ATP_BIND_1"/>
    <property type="match status" value="1"/>
</dbReference>
<keyword evidence="3" id="KW-0479">Metal-binding</keyword>
<feature type="non-terminal residue" evidence="14">
    <location>
        <position position="1"/>
    </location>
</feature>
<organism evidence="14 15">
    <name type="scientific">Alkalihalophilus pseudofirmus</name>
    <name type="common">Bacillus pseudofirmus</name>
    <dbReference type="NCBI Taxonomy" id="79885"/>
    <lineage>
        <taxon>Bacteria</taxon>
        <taxon>Bacillati</taxon>
        <taxon>Bacillota</taxon>
        <taxon>Bacilli</taxon>
        <taxon>Bacillales</taxon>
        <taxon>Bacillaceae</taxon>
        <taxon>Alkalihalophilus</taxon>
    </lineage>
</organism>
<gene>
    <name evidence="14" type="ORF">RYX45_20195</name>
</gene>
<dbReference type="GO" id="GO:0016787">
    <property type="term" value="F:hydrolase activity"/>
    <property type="evidence" value="ECO:0007669"/>
    <property type="project" value="UniProtKB-KW"/>
</dbReference>
<dbReference type="GO" id="GO:0006269">
    <property type="term" value="P:DNA replication, synthesis of primer"/>
    <property type="evidence" value="ECO:0007669"/>
    <property type="project" value="UniProtKB-KW"/>
</dbReference>
<evidence type="ECO:0000256" key="3">
    <source>
        <dbReference type="ARBA" id="ARBA00022723"/>
    </source>
</evidence>
<keyword evidence="2" id="KW-0235">DNA replication</keyword>
<comment type="caution">
    <text evidence="14">The sequence shown here is derived from an EMBL/GenBank/DDBJ whole genome shotgun (WGS) entry which is preliminary data.</text>
</comment>
<dbReference type="InterPro" id="IPR011545">
    <property type="entry name" value="DEAD/DEAH_box_helicase_dom"/>
</dbReference>
<evidence type="ECO:0000256" key="5">
    <source>
        <dbReference type="ARBA" id="ARBA00022801"/>
    </source>
</evidence>
<dbReference type="RefSeq" id="WP_323467757.1">
    <property type="nucleotide sequence ID" value="NZ_JAWJAY010000111.1"/>
</dbReference>
<evidence type="ECO:0000256" key="8">
    <source>
        <dbReference type="ARBA" id="ARBA00022840"/>
    </source>
</evidence>
<evidence type="ECO:0000256" key="4">
    <source>
        <dbReference type="ARBA" id="ARBA00022741"/>
    </source>
</evidence>
<evidence type="ECO:0000313" key="14">
    <source>
        <dbReference type="EMBL" id="MDV2887504.1"/>
    </source>
</evidence>
<dbReference type="SUPFAM" id="SSF52540">
    <property type="entry name" value="P-loop containing nucleoside triphosphate hydrolases"/>
    <property type="match status" value="1"/>
</dbReference>
<evidence type="ECO:0000256" key="7">
    <source>
        <dbReference type="ARBA" id="ARBA00022833"/>
    </source>
</evidence>
<keyword evidence="8" id="KW-0067">ATP-binding</keyword>
<dbReference type="PANTHER" id="PTHR30580:SF0">
    <property type="entry name" value="PRIMOSOMAL PROTEIN N"/>
    <property type="match status" value="1"/>
</dbReference>
<feature type="non-terminal residue" evidence="14">
    <location>
        <position position="132"/>
    </location>
</feature>
<dbReference type="GO" id="GO:0043138">
    <property type="term" value="F:3'-5' DNA helicase activity"/>
    <property type="evidence" value="ECO:0007669"/>
    <property type="project" value="UniProtKB-EC"/>
</dbReference>
<protein>
    <recommendedName>
        <fullName evidence="11">DNA 3'-5' helicase</fullName>
        <ecNumber evidence="11">5.6.2.4</ecNumber>
    </recommendedName>
</protein>
<dbReference type="GO" id="GO:0003677">
    <property type="term" value="F:DNA binding"/>
    <property type="evidence" value="ECO:0007669"/>
    <property type="project" value="UniProtKB-KW"/>
</dbReference>
<evidence type="ECO:0000256" key="9">
    <source>
        <dbReference type="ARBA" id="ARBA00023125"/>
    </source>
</evidence>
<keyword evidence="4" id="KW-0547">Nucleotide-binding</keyword>
<accession>A0AAJ2U340</accession>
<dbReference type="Proteomes" id="UP001285636">
    <property type="component" value="Unassembled WGS sequence"/>
</dbReference>
<dbReference type="GO" id="GO:0006302">
    <property type="term" value="P:double-strand break repair"/>
    <property type="evidence" value="ECO:0007669"/>
    <property type="project" value="TreeGrafter"/>
</dbReference>
<keyword evidence="1" id="KW-0639">Primosome</keyword>
<keyword evidence="9" id="KW-0238">DNA-binding</keyword>
<dbReference type="AlphaFoldDB" id="A0AAJ2U340"/>
<keyword evidence="6 14" id="KW-0347">Helicase</keyword>
<keyword evidence="5" id="KW-0378">Hydrolase</keyword>
<evidence type="ECO:0000256" key="2">
    <source>
        <dbReference type="ARBA" id="ARBA00022705"/>
    </source>
</evidence>
<keyword evidence="7" id="KW-0862">Zinc</keyword>
<evidence type="ECO:0000256" key="11">
    <source>
        <dbReference type="ARBA" id="ARBA00034808"/>
    </source>
</evidence>
<evidence type="ECO:0000256" key="10">
    <source>
        <dbReference type="ARBA" id="ARBA00023235"/>
    </source>
</evidence>
<sequence length="132" mass="14781">IVLVPEISLTPQMVNRFKGRFGDLVAVLHSGLSAGEKYDEWRKIQRKEVKVVVGARSAIFAPFENIGIIIIDEEHETSYKQEDMPRYHARDVAIERAKINACPVVLGSATPSLGTFARAQKKVYQLLTLSSR</sequence>
<proteinExistence type="predicted"/>
<dbReference type="GO" id="GO:1990077">
    <property type="term" value="C:primosome complex"/>
    <property type="evidence" value="ECO:0007669"/>
    <property type="project" value="UniProtKB-KW"/>
</dbReference>
<dbReference type="Pfam" id="PF00270">
    <property type="entry name" value="DEAD"/>
    <property type="match status" value="1"/>
</dbReference>
<evidence type="ECO:0000256" key="12">
    <source>
        <dbReference type="ARBA" id="ARBA00048988"/>
    </source>
</evidence>
<reference evidence="14" key="1">
    <citation type="submission" date="2023-10" db="EMBL/GenBank/DDBJ databases">
        <title>Screening of Alkalihalophilus pseudofirmusBZ-TG-HK211 and Its Alleviation of Salt Stress on Rapeseed Growth.</title>
        <authorList>
            <person name="Zhao B."/>
            <person name="Guo T."/>
        </authorList>
    </citation>
    <scope>NUCLEOTIDE SEQUENCE</scope>
    <source>
        <strain evidence="14">BZ-TG-HK211</strain>
    </source>
</reference>
<evidence type="ECO:0000256" key="1">
    <source>
        <dbReference type="ARBA" id="ARBA00022515"/>
    </source>
</evidence>
<dbReference type="EC" id="5.6.2.4" evidence="11"/>
<dbReference type="FunFam" id="3.40.50.300:FF:000489">
    <property type="entry name" value="Primosome assembly protein PriA"/>
    <property type="match status" value="1"/>
</dbReference>
<dbReference type="EMBL" id="JAWJAY010000111">
    <property type="protein sequence ID" value="MDV2887504.1"/>
    <property type="molecule type" value="Genomic_DNA"/>
</dbReference>
<comment type="catalytic activity">
    <reaction evidence="12">
        <text>ATP + H2O = ADP + phosphate + H(+)</text>
        <dbReference type="Rhea" id="RHEA:13065"/>
        <dbReference type="ChEBI" id="CHEBI:15377"/>
        <dbReference type="ChEBI" id="CHEBI:15378"/>
        <dbReference type="ChEBI" id="CHEBI:30616"/>
        <dbReference type="ChEBI" id="CHEBI:43474"/>
        <dbReference type="ChEBI" id="CHEBI:456216"/>
        <dbReference type="EC" id="5.6.2.4"/>
    </reaction>
</comment>
<dbReference type="PANTHER" id="PTHR30580">
    <property type="entry name" value="PRIMOSOMAL PROTEIN N"/>
    <property type="match status" value="1"/>
</dbReference>
<evidence type="ECO:0000259" key="13">
    <source>
        <dbReference type="PROSITE" id="PS51192"/>
    </source>
</evidence>
<keyword evidence="10" id="KW-0413">Isomerase</keyword>
<dbReference type="InterPro" id="IPR014001">
    <property type="entry name" value="Helicase_ATP-bd"/>
</dbReference>
<dbReference type="GO" id="GO:0046872">
    <property type="term" value="F:metal ion binding"/>
    <property type="evidence" value="ECO:0007669"/>
    <property type="project" value="UniProtKB-KW"/>
</dbReference>
<dbReference type="GO" id="GO:0005524">
    <property type="term" value="F:ATP binding"/>
    <property type="evidence" value="ECO:0007669"/>
    <property type="project" value="UniProtKB-KW"/>
</dbReference>
<evidence type="ECO:0000313" key="15">
    <source>
        <dbReference type="Proteomes" id="UP001285636"/>
    </source>
</evidence>
<feature type="domain" description="Helicase ATP-binding" evidence="13">
    <location>
        <begin position="1"/>
        <end position="129"/>
    </location>
</feature>
<dbReference type="GO" id="GO:0006270">
    <property type="term" value="P:DNA replication initiation"/>
    <property type="evidence" value="ECO:0007669"/>
    <property type="project" value="TreeGrafter"/>
</dbReference>
<dbReference type="Gene3D" id="3.40.50.300">
    <property type="entry name" value="P-loop containing nucleotide triphosphate hydrolases"/>
    <property type="match status" value="1"/>
</dbReference>
<name>A0AAJ2U340_ALKPS</name>